<protein>
    <recommendedName>
        <fullName evidence="1">F-box domain-containing protein</fullName>
    </recommendedName>
</protein>
<comment type="caution">
    <text evidence="2">The sequence shown here is derived from an EMBL/GenBank/DDBJ whole genome shotgun (WGS) entry which is preliminary data.</text>
</comment>
<dbReference type="AlphaFoldDB" id="G3Y480"/>
<dbReference type="Pfam" id="PF12937">
    <property type="entry name" value="F-box-like"/>
    <property type="match status" value="1"/>
</dbReference>
<feature type="domain" description="F-box" evidence="1">
    <location>
        <begin position="3"/>
        <end position="43"/>
    </location>
</feature>
<evidence type="ECO:0000259" key="1">
    <source>
        <dbReference type="Pfam" id="PF12937"/>
    </source>
</evidence>
<dbReference type="Proteomes" id="UP000009038">
    <property type="component" value="Unassembled WGS sequence"/>
</dbReference>
<evidence type="ECO:0000313" key="2">
    <source>
        <dbReference type="EMBL" id="EHA22257.1"/>
    </source>
</evidence>
<sequence>MLGELPGEVLQCVADCLNTAKDRNNLAKTSRRLYRCTNPLLYQWDMYYRMGYAIKWAAENERETTARLSL</sequence>
<dbReference type="VEuPathDB" id="FungiDB:ASPNIDRAFT2_193061"/>
<proteinExistence type="predicted"/>
<gene>
    <name evidence="2" type="ORF">ASPNIDRAFT_193061</name>
</gene>
<accession>G3Y480</accession>
<name>G3Y480_ASPNA</name>
<evidence type="ECO:0000313" key="3">
    <source>
        <dbReference type="Proteomes" id="UP000009038"/>
    </source>
</evidence>
<dbReference type="InterPro" id="IPR001810">
    <property type="entry name" value="F-box_dom"/>
</dbReference>
<dbReference type="EMBL" id="ACJE01000012">
    <property type="protein sequence ID" value="EHA22257.1"/>
    <property type="molecule type" value="Genomic_DNA"/>
</dbReference>
<organism evidence="2 3">
    <name type="scientific">Aspergillus niger (strain ATCC 1015 / CBS 113.46 / FGSC A1144 / LSHB Ac4 / NCTC 3858a / NRRL 328 / USDA 3528.7)</name>
    <dbReference type="NCBI Taxonomy" id="380704"/>
    <lineage>
        <taxon>Eukaryota</taxon>
        <taxon>Fungi</taxon>
        <taxon>Dikarya</taxon>
        <taxon>Ascomycota</taxon>
        <taxon>Pezizomycotina</taxon>
        <taxon>Eurotiomycetes</taxon>
        <taxon>Eurotiomycetidae</taxon>
        <taxon>Eurotiales</taxon>
        <taxon>Aspergillaceae</taxon>
        <taxon>Aspergillus</taxon>
        <taxon>Aspergillus subgen. Circumdati</taxon>
    </lineage>
</organism>
<dbReference type="HOGENOM" id="CLU_176406_0_0_1"/>
<reference evidence="2 3" key="1">
    <citation type="journal article" date="2011" name="Genome Res.">
        <title>Comparative genomics of citric-acid-producing Aspergillus niger ATCC 1015 versus enzyme-producing CBS 513.88.</title>
        <authorList>
            <person name="Andersen M.R."/>
            <person name="Salazar M.P."/>
            <person name="Schaap P.J."/>
            <person name="van de Vondervoort P.J."/>
            <person name="Culley D."/>
            <person name="Thykaer J."/>
            <person name="Frisvad J.C."/>
            <person name="Nielsen K.F."/>
            <person name="Albang R."/>
            <person name="Albermann K."/>
            <person name="Berka R.M."/>
            <person name="Braus G.H."/>
            <person name="Braus-Stromeyer S.A."/>
            <person name="Corrochano L.M."/>
            <person name="Dai Z."/>
            <person name="van Dijck P.W."/>
            <person name="Hofmann G."/>
            <person name="Lasure L.L."/>
            <person name="Magnuson J.K."/>
            <person name="Menke H."/>
            <person name="Meijer M."/>
            <person name="Meijer S.L."/>
            <person name="Nielsen J.B."/>
            <person name="Nielsen M.L."/>
            <person name="van Ooyen A.J."/>
            <person name="Pel H.J."/>
            <person name="Poulsen L."/>
            <person name="Samson R.A."/>
            <person name="Stam H."/>
            <person name="Tsang A."/>
            <person name="van den Brink J.M."/>
            <person name="Atkins A."/>
            <person name="Aerts A."/>
            <person name="Shapiro H."/>
            <person name="Pangilinan J."/>
            <person name="Salamov A."/>
            <person name="Lou Y."/>
            <person name="Lindquist E."/>
            <person name="Lucas S."/>
            <person name="Grimwood J."/>
            <person name="Grigoriev I.V."/>
            <person name="Kubicek C.P."/>
            <person name="Martinez D."/>
            <person name="van Peij N.N."/>
            <person name="Roubos J.A."/>
            <person name="Nielsen J."/>
            <person name="Baker S.E."/>
        </authorList>
    </citation>
    <scope>NUCLEOTIDE SEQUENCE [LARGE SCALE GENOMIC DNA]</scope>
    <source>
        <strain evidence="3">ATCC 1015 / CBS 113.46 / FGSC A1144 / LSHB Ac4 / NCTC 3858a / NRRL 328 / USDA 3528.7</strain>
    </source>
</reference>
<feature type="non-terminal residue" evidence="2">
    <location>
        <position position="70"/>
    </location>
</feature>